<dbReference type="EMBL" id="JAJAGQ010000007">
    <property type="protein sequence ID" value="KAJ8557235.1"/>
    <property type="molecule type" value="Genomic_DNA"/>
</dbReference>
<accession>A0A9Q1RI55</accession>
<dbReference type="AlphaFoldDB" id="A0A9Q1RI55"/>
<organism evidence="1 2">
    <name type="scientific">Anisodus acutangulus</name>
    <dbReference type="NCBI Taxonomy" id="402998"/>
    <lineage>
        <taxon>Eukaryota</taxon>
        <taxon>Viridiplantae</taxon>
        <taxon>Streptophyta</taxon>
        <taxon>Embryophyta</taxon>
        <taxon>Tracheophyta</taxon>
        <taxon>Spermatophyta</taxon>
        <taxon>Magnoliopsida</taxon>
        <taxon>eudicotyledons</taxon>
        <taxon>Gunneridae</taxon>
        <taxon>Pentapetalae</taxon>
        <taxon>asterids</taxon>
        <taxon>lamiids</taxon>
        <taxon>Solanales</taxon>
        <taxon>Solanaceae</taxon>
        <taxon>Solanoideae</taxon>
        <taxon>Hyoscyameae</taxon>
        <taxon>Anisodus</taxon>
    </lineage>
</organism>
<keyword evidence="2" id="KW-1185">Reference proteome</keyword>
<dbReference type="Proteomes" id="UP001152561">
    <property type="component" value="Unassembled WGS sequence"/>
</dbReference>
<proteinExistence type="predicted"/>
<evidence type="ECO:0000313" key="1">
    <source>
        <dbReference type="EMBL" id="KAJ8557235.1"/>
    </source>
</evidence>
<name>A0A9Q1RI55_9SOLA</name>
<evidence type="ECO:0000313" key="2">
    <source>
        <dbReference type="Proteomes" id="UP001152561"/>
    </source>
</evidence>
<reference evidence="2" key="1">
    <citation type="journal article" date="2023" name="Proc. Natl. Acad. Sci. U.S.A.">
        <title>Genomic and structural basis for evolution of tropane alkaloid biosynthesis.</title>
        <authorList>
            <person name="Wanga Y.-J."/>
            <person name="Taina T."/>
            <person name="Yua J.-Y."/>
            <person name="Lia J."/>
            <person name="Xua B."/>
            <person name="Chenc J."/>
            <person name="D'Auriad J.C."/>
            <person name="Huanga J.-P."/>
            <person name="Huanga S.-X."/>
        </authorList>
    </citation>
    <scope>NUCLEOTIDE SEQUENCE [LARGE SCALE GENOMIC DNA]</scope>
    <source>
        <strain evidence="2">cv. KIB-2019</strain>
    </source>
</reference>
<comment type="caution">
    <text evidence="1">The sequence shown here is derived from an EMBL/GenBank/DDBJ whole genome shotgun (WGS) entry which is preliminary data.</text>
</comment>
<protein>
    <submittedName>
        <fullName evidence="1">Uncharacterized protein</fullName>
    </submittedName>
</protein>
<gene>
    <name evidence="1" type="ORF">K7X08_002860</name>
</gene>
<sequence>MVITGNLRPTDATTALRMLFRRVLKAIHLKRYRGLSSYSGGACVLSLAKSLLSHSTTCSWIPPREKCTLSRALLLLFSEPVIRWFTNPVTLVCVTWQLQSVLRKIVHVEYSPLKIESLCPIVPCFRIRTNF</sequence>